<dbReference type="OrthoDB" id="3508416at2759"/>
<dbReference type="SUPFAM" id="SSF54928">
    <property type="entry name" value="RNA-binding domain, RBD"/>
    <property type="match status" value="1"/>
</dbReference>
<sequence>MANIQSEPQMEDNQKPIYGNSRDQRPMPCTVLIARLPPTTKYKDIFFSIKNTGPIRDCKLYPPDSSDPKYACAVVQFFQYRGAANLCSRWRTKKFIINDSEAEVKWHGRELYEPFTFPEGESRVLRIKGPKYIVNRRVLQAIWREEFEWNVDSSIDLGLGEVVYFFTCWDDSKRAKDMLLRDLSKVLTAEYDPDPCGHPTREVMIACGTKKDGNGN</sequence>
<feature type="region of interest" description="Disordered" evidence="1">
    <location>
        <begin position="1"/>
        <end position="24"/>
    </location>
</feature>
<dbReference type="EMBL" id="SKBN01000002">
    <property type="protein sequence ID" value="TGJ88543.1"/>
    <property type="molecule type" value="Genomic_DNA"/>
</dbReference>
<accession>A0A4Z0ZBX8</accession>
<dbReference type="AlphaFoldDB" id="A0A4Z0ZBX8"/>
<evidence type="ECO:0008006" key="4">
    <source>
        <dbReference type="Google" id="ProtNLM"/>
    </source>
</evidence>
<proteinExistence type="predicted"/>
<evidence type="ECO:0000313" key="2">
    <source>
        <dbReference type="EMBL" id="TGJ88543.1"/>
    </source>
</evidence>
<evidence type="ECO:0000256" key="1">
    <source>
        <dbReference type="SAM" id="MobiDB-lite"/>
    </source>
</evidence>
<name>A0A4Z0ZBX8_9PEZI</name>
<gene>
    <name evidence="2" type="ORF">E0Z10_g185</name>
</gene>
<dbReference type="Proteomes" id="UP000297716">
    <property type="component" value="Unassembled WGS sequence"/>
</dbReference>
<dbReference type="GO" id="GO:0003676">
    <property type="term" value="F:nucleic acid binding"/>
    <property type="evidence" value="ECO:0007669"/>
    <property type="project" value="InterPro"/>
</dbReference>
<comment type="caution">
    <text evidence="2">The sequence shown here is derived from an EMBL/GenBank/DDBJ whole genome shotgun (WGS) entry which is preliminary data.</text>
</comment>
<dbReference type="InterPro" id="IPR035979">
    <property type="entry name" value="RBD_domain_sf"/>
</dbReference>
<protein>
    <recommendedName>
        <fullName evidence="4">RRM domain-containing protein</fullName>
    </recommendedName>
</protein>
<organism evidence="2 3">
    <name type="scientific">Xylaria hypoxylon</name>
    <dbReference type="NCBI Taxonomy" id="37992"/>
    <lineage>
        <taxon>Eukaryota</taxon>
        <taxon>Fungi</taxon>
        <taxon>Dikarya</taxon>
        <taxon>Ascomycota</taxon>
        <taxon>Pezizomycotina</taxon>
        <taxon>Sordariomycetes</taxon>
        <taxon>Xylariomycetidae</taxon>
        <taxon>Xylariales</taxon>
        <taxon>Xylariaceae</taxon>
        <taxon>Xylaria</taxon>
    </lineage>
</organism>
<keyword evidence="3" id="KW-1185">Reference proteome</keyword>
<reference evidence="2 3" key="1">
    <citation type="submission" date="2019-03" db="EMBL/GenBank/DDBJ databases">
        <title>Draft genome sequence of Xylaria hypoxylon DSM 108379, a ubiquitous saprotrophic-parasitic fungi on hardwood.</title>
        <authorList>
            <person name="Buettner E."/>
            <person name="Leonhardt S."/>
            <person name="Gebauer A.M."/>
            <person name="Liers C."/>
            <person name="Hofrichter M."/>
            <person name="Kellner H."/>
        </authorList>
    </citation>
    <scope>NUCLEOTIDE SEQUENCE [LARGE SCALE GENOMIC DNA]</scope>
    <source>
        <strain evidence="2 3">DSM 108379</strain>
    </source>
</reference>
<evidence type="ECO:0000313" key="3">
    <source>
        <dbReference type="Proteomes" id="UP000297716"/>
    </source>
</evidence>